<keyword evidence="2" id="KW-0677">Repeat</keyword>
<evidence type="ECO:0000256" key="3">
    <source>
        <dbReference type="PROSITE-ProRule" id="PRU00221"/>
    </source>
</evidence>
<evidence type="ECO:0000313" key="5">
    <source>
        <dbReference type="Proteomes" id="UP000717585"/>
    </source>
</evidence>
<dbReference type="EMBL" id="JAHDYR010000002">
    <property type="protein sequence ID" value="KAG9397356.1"/>
    <property type="molecule type" value="Genomic_DNA"/>
</dbReference>
<evidence type="ECO:0000256" key="1">
    <source>
        <dbReference type="ARBA" id="ARBA00022574"/>
    </source>
</evidence>
<dbReference type="SUPFAM" id="SSF50978">
    <property type="entry name" value="WD40 repeat-like"/>
    <property type="match status" value="1"/>
</dbReference>
<evidence type="ECO:0000313" key="4">
    <source>
        <dbReference type="EMBL" id="KAG9397356.1"/>
    </source>
</evidence>
<feature type="repeat" description="WD" evidence="3">
    <location>
        <begin position="10"/>
        <end position="42"/>
    </location>
</feature>
<gene>
    <name evidence="4" type="ORF">J8273_0840</name>
</gene>
<keyword evidence="1 3" id="KW-0853">WD repeat</keyword>
<dbReference type="PANTHER" id="PTHR19848:SF8">
    <property type="entry name" value="F-BOX AND WD REPEAT DOMAIN CONTAINING 7"/>
    <property type="match status" value="1"/>
</dbReference>
<protein>
    <submittedName>
        <fullName evidence="4">WD domain, G-beta repeat</fullName>
    </submittedName>
</protein>
<name>A0A8J6C199_9EUKA</name>
<dbReference type="PANTHER" id="PTHR19848">
    <property type="entry name" value="WD40 REPEAT PROTEIN"/>
    <property type="match status" value="1"/>
</dbReference>
<dbReference type="Gene3D" id="2.130.10.10">
    <property type="entry name" value="YVTN repeat-like/Quinoprotein amine dehydrogenase"/>
    <property type="match status" value="2"/>
</dbReference>
<sequence length="319" mass="34009">MSQFNVENKLTGHKGAVSSVSFSPRGRFLASAGADGVVIIWNAKAWTPQDILAEHTAGINGLAWLPHKRDRFLLSVGDDRRLVVWDGISDKWKGTTAVCGHDAPITVVDASDNGLFTGDSAGMLVWWTVDNTTHIPRPVKRVQAHSVSITSIRTVKTFPHVGTYAPVVITAGLDGIVRMWHQTSALQLRSINIATPITAMLPVVFSRTLHSLVVQTTSDIHILDPLALKNVHGDPTPLINNEEGSLGCLTAIGAMSRTPDLLTVGGSEWVTKVDTGSGKLQYLGVTTSGRGPILSVDVHSSGLIIAVTDGKSVLVGRVI</sequence>
<dbReference type="InterPro" id="IPR036322">
    <property type="entry name" value="WD40_repeat_dom_sf"/>
</dbReference>
<proteinExistence type="predicted"/>
<organism evidence="4 5">
    <name type="scientific">Carpediemonas membranifera</name>
    <dbReference type="NCBI Taxonomy" id="201153"/>
    <lineage>
        <taxon>Eukaryota</taxon>
        <taxon>Metamonada</taxon>
        <taxon>Carpediemonas-like organisms</taxon>
        <taxon>Carpediemonas</taxon>
    </lineage>
</organism>
<dbReference type="PROSITE" id="PS50294">
    <property type="entry name" value="WD_REPEATS_REGION"/>
    <property type="match status" value="2"/>
</dbReference>
<evidence type="ECO:0000256" key="2">
    <source>
        <dbReference type="ARBA" id="ARBA00022737"/>
    </source>
</evidence>
<dbReference type="SMART" id="SM00320">
    <property type="entry name" value="WD40"/>
    <property type="match status" value="5"/>
</dbReference>
<dbReference type="PROSITE" id="PS50082">
    <property type="entry name" value="WD_REPEATS_2"/>
    <property type="match status" value="2"/>
</dbReference>
<dbReference type="OrthoDB" id="3238562at2759"/>
<keyword evidence="5" id="KW-1185">Reference proteome</keyword>
<dbReference type="InterPro" id="IPR001680">
    <property type="entry name" value="WD40_rpt"/>
</dbReference>
<accession>A0A8J6C199</accession>
<dbReference type="AlphaFoldDB" id="A0A8J6C199"/>
<dbReference type="Pfam" id="PF00400">
    <property type="entry name" value="WD40"/>
    <property type="match status" value="3"/>
</dbReference>
<feature type="repeat" description="WD" evidence="3">
    <location>
        <begin position="52"/>
        <end position="86"/>
    </location>
</feature>
<comment type="caution">
    <text evidence="4">The sequence shown here is derived from an EMBL/GenBank/DDBJ whole genome shotgun (WGS) entry which is preliminary data.</text>
</comment>
<dbReference type="Proteomes" id="UP000717585">
    <property type="component" value="Unassembled WGS sequence"/>
</dbReference>
<reference evidence="4" key="1">
    <citation type="submission" date="2021-05" db="EMBL/GenBank/DDBJ databases">
        <title>A free-living protist that lacks canonical eukaryotic 1 DNA replication and segregation systems.</title>
        <authorList>
            <person name="Salas-Leiva D.E."/>
            <person name="Tromer E.C."/>
            <person name="Curtis B.A."/>
            <person name="Jerlstrom-Hultqvist J."/>
            <person name="Kolisko M."/>
            <person name="Yi Z."/>
            <person name="Salas-Leiva J.S."/>
            <person name="Gallot-Lavallee L."/>
            <person name="Kops G.J.P.L."/>
            <person name="Archibald J.M."/>
            <person name="Simpson A.G.B."/>
            <person name="Roger A.J."/>
        </authorList>
    </citation>
    <scope>NUCLEOTIDE SEQUENCE</scope>
    <source>
        <strain evidence="4">BICM</strain>
    </source>
</reference>
<dbReference type="InterPro" id="IPR015943">
    <property type="entry name" value="WD40/YVTN_repeat-like_dom_sf"/>
</dbReference>